<keyword evidence="2" id="KW-1185">Reference proteome</keyword>
<evidence type="ECO:0000313" key="1">
    <source>
        <dbReference type="EMBL" id="KAG1887929.1"/>
    </source>
</evidence>
<reference evidence="1" key="1">
    <citation type="journal article" date="2020" name="New Phytol.">
        <title>Comparative genomics reveals dynamic genome evolution in host specialist ectomycorrhizal fungi.</title>
        <authorList>
            <person name="Lofgren L.A."/>
            <person name="Nguyen N.H."/>
            <person name="Vilgalys R."/>
            <person name="Ruytinx J."/>
            <person name="Liao H.L."/>
            <person name="Branco S."/>
            <person name="Kuo A."/>
            <person name="LaButti K."/>
            <person name="Lipzen A."/>
            <person name="Andreopoulos W."/>
            <person name="Pangilinan J."/>
            <person name="Riley R."/>
            <person name="Hundley H."/>
            <person name="Na H."/>
            <person name="Barry K."/>
            <person name="Grigoriev I.V."/>
            <person name="Stajich J.E."/>
            <person name="Kennedy P.G."/>
        </authorList>
    </citation>
    <scope>NUCLEOTIDE SEQUENCE</scope>
    <source>
        <strain evidence="1">FC203</strain>
    </source>
</reference>
<organism evidence="1 2">
    <name type="scientific">Suillus fuscotomentosus</name>
    <dbReference type="NCBI Taxonomy" id="1912939"/>
    <lineage>
        <taxon>Eukaryota</taxon>
        <taxon>Fungi</taxon>
        <taxon>Dikarya</taxon>
        <taxon>Basidiomycota</taxon>
        <taxon>Agaricomycotina</taxon>
        <taxon>Agaricomycetes</taxon>
        <taxon>Agaricomycetidae</taxon>
        <taxon>Boletales</taxon>
        <taxon>Suillineae</taxon>
        <taxon>Suillaceae</taxon>
        <taxon>Suillus</taxon>
    </lineage>
</organism>
<dbReference type="AlphaFoldDB" id="A0AAD4DPI0"/>
<protein>
    <submittedName>
        <fullName evidence="1">Uncharacterized protein</fullName>
    </submittedName>
</protein>
<accession>A0AAD4DPI0</accession>
<dbReference type="RefSeq" id="XP_041217005.1">
    <property type="nucleotide sequence ID" value="XM_041370883.1"/>
</dbReference>
<evidence type="ECO:0000313" key="2">
    <source>
        <dbReference type="Proteomes" id="UP001195769"/>
    </source>
</evidence>
<name>A0AAD4DPI0_9AGAM</name>
<proteinExistence type="predicted"/>
<dbReference type="Proteomes" id="UP001195769">
    <property type="component" value="Unassembled WGS sequence"/>
</dbReference>
<gene>
    <name evidence="1" type="ORF">F5891DRAFT_199484</name>
</gene>
<sequence length="238" mass="26841">MVFLRNYTTGEARSCFIAPIFNRVVTQFGSSVQNSSESMNGITTRRRIVYHFGTSGALRPFTWRPNCKSEVMKIVCPSDRGILRLEQHASQYFYVDLQHALRQKQFFIFDGGTKPYKLSMGAVRGSRFRVAGGFALDGFSSKLTVRPFIHGLCPICETMFNLPLFAYITSLKVFHYQSSPASRDWKRKSLDGCDSNQAPKLTEALEKSQAAEIQCRSGTDCVDTLLIDTWDDGEVTEV</sequence>
<dbReference type="GeneID" id="64665181"/>
<dbReference type="EMBL" id="JABBWK010000190">
    <property type="protein sequence ID" value="KAG1887929.1"/>
    <property type="molecule type" value="Genomic_DNA"/>
</dbReference>
<comment type="caution">
    <text evidence="1">The sequence shown here is derived from an EMBL/GenBank/DDBJ whole genome shotgun (WGS) entry which is preliminary data.</text>
</comment>